<dbReference type="Proteomes" id="UP001273166">
    <property type="component" value="Unassembled WGS sequence"/>
</dbReference>
<reference evidence="2" key="1">
    <citation type="journal article" date="2023" name="Mol. Phylogenet. Evol.">
        <title>Genome-scale phylogeny and comparative genomics of the fungal order Sordariales.</title>
        <authorList>
            <person name="Hensen N."/>
            <person name="Bonometti L."/>
            <person name="Westerberg I."/>
            <person name="Brannstrom I.O."/>
            <person name="Guillou S."/>
            <person name="Cros-Aarteil S."/>
            <person name="Calhoun S."/>
            <person name="Haridas S."/>
            <person name="Kuo A."/>
            <person name="Mondo S."/>
            <person name="Pangilinan J."/>
            <person name="Riley R."/>
            <person name="LaButti K."/>
            <person name="Andreopoulos B."/>
            <person name="Lipzen A."/>
            <person name="Chen C."/>
            <person name="Yan M."/>
            <person name="Daum C."/>
            <person name="Ng V."/>
            <person name="Clum A."/>
            <person name="Steindorff A."/>
            <person name="Ohm R.A."/>
            <person name="Martin F."/>
            <person name="Silar P."/>
            <person name="Natvig D.O."/>
            <person name="Lalanne C."/>
            <person name="Gautier V."/>
            <person name="Ament-Velasquez S.L."/>
            <person name="Kruys A."/>
            <person name="Hutchinson M.I."/>
            <person name="Powell A.J."/>
            <person name="Barry K."/>
            <person name="Miller A.N."/>
            <person name="Grigoriev I.V."/>
            <person name="Debuchy R."/>
            <person name="Gladieux P."/>
            <person name="Hiltunen Thoren M."/>
            <person name="Johannesson H."/>
        </authorList>
    </citation>
    <scope>NUCLEOTIDE SEQUENCE</scope>
    <source>
        <strain evidence="2">CBS 333.67</strain>
    </source>
</reference>
<reference evidence="2" key="2">
    <citation type="submission" date="2023-06" db="EMBL/GenBank/DDBJ databases">
        <authorList>
            <consortium name="Lawrence Berkeley National Laboratory"/>
            <person name="Mondo S.J."/>
            <person name="Hensen N."/>
            <person name="Bonometti L."/>
            <person name="Westerberg I."/>
            <person name="Brannstrom I.O."/>
            <person name="Guillou S."/>
            <person name="Cros-Aarteil S."/>
            <person name="Calhoun S."/>
            <person name="Haridas S."/>
            <person name="Kuo A."/>
            <person name="Pangilinan J."/>
            <person name="Riley R."/>
            <person name="Labutti K."/>
            <person name="Andreopoulos B."/>
            <person name="Lipzen A."/>
            <person name="Chen C."/>
            <person name="Yanf M."/>
            <person name="Daum C."/>
            <person name="Ng V."/>
            <person name="Clum A."/>
            <person name="Steindorff A."/>
            <person name="Ohm R."/>
            <person name="Martin F."/>
            <person name="Silar P."/>
            <person name="Natvig D."/>
            <person name="Lalanne C."/>
            <person name="Gautier V."/>
            <person name="Ament-Velasquez S.L."/>
            <person name="Kruys A."/>
            <person name="Hutchinson M.I."/>
            <person name="Powell A.J."/>
            <person name="Barry K."/>
            <person name="Miller A.N."/>
            <person name="Grigoriev I.V."/>
            <person name="Debuchy R."/>
            <person name="Gladieux P."/>
            <person name="Thoren M.H."/>
            <person name="Johannesson H."/>
        </authorList>
    </citation>
    <scope>NUCLEOTIDE SEQUENCE</scope>
    <source>
        <strain evidence="2">CBS 333.67</strain>
    </source>
</reference>
<dbReference type="RefSeq" id="XP_062720918.1">
    <property type="nucleotide sequence ID" value="XM_062870959.1"/>
</dbReference>
<protein>
    <submittedName>
        <fullName evidence="2">Uncharacterized protein</fullName>
    </submittedName>
</protein>
<dbReference type="EMBL" id="JAUDZG010000004">
    <property type="protein sequence ID" value="KAK3305138.1"/>
    <property type="molecule type" value="Genomic_DNA"/>
</dbReference>
<sequence length="144" mass="16068">MDQLDPSLVQRVNTNVSAVVKRYLLDDQNVTPKNTCKTYGPKQAEWMPGWPGQYQIGRTLPGHPVDEGKLVLFLDEEIASPAPKRGKRRKAETRRLMAERKLKRRKRESPLSTGAADVIVVGGGSAEDPALESDSDLGRRYLRA</sequence>
<name>A0AAJ0GS56_9PEZI</name>
<keyword evidence="3" id="KW-1185">Reference proteome</keyword>
<proteinExistence type="predicted"/>
<evidence type="ECO:0000256" key="1">
    <source>
        <dbReference type="SAM" id="MobiDB-lite"/>
    </source>
</evidence>
<accession>A0AAJ0GS56</accession>
<feature type="region of interest" description="Disordered" evidence="1">
    <location>
        <begin position="81"/>
        <end position="144"/>
    </location>
</feature>
<gene>
    <name evidence="2" type="ORF">B0T15DRAFT_574550</name>
</gene>
<dbReference type="AlphaFoldDB" id="A0AAJ0GS56"/>
<dbReference type="GeneID" id="87889788"/>
<comment type="caution">
    <text evidence="2">The sequence shown here is derived from an EMBL/GenBank/DDBJ whole genome shotgun (WGS) entry which is preliminary data.</text>
</comment>
<organism evidence="2 3">
    <name type="scientific">Chaetomium strumarium</name>
    <dbReference type="NCBI Taxonomy" id="1170767"/>
    <lineage>
        <taxon>Eukaryota</taxon>
        <taxon>Fungi</taxon>
        <taxon>Dikarya</taxon>
        <taxon>Ascomycota</taxon>
        <taxon>Pezizomycotina</taxon>
        <taxon>Sordariomycetes</taxon>
        <taxon>Sordariomycetidae</taxon>
        <taxon>Sordariales</taxon>
        <taxon>Chaetomiaceae</taxon>
        <taxon>Chaetomium</taxon>
    </lineage>
</organism>
<evidence type="ECO:0000313" key="3">
    <source>
        <dbReference type="Proteomes" id="UP001273166"/>
    </source>
</evidence>
<evidence type="ECO:0000313" key="2">
    <source>
        <dbReference type="EMBL" id="KAK3305138.1"/>
    </source>
</evidence>